<name>A0ABY7I7N7_9BACI</name>
<evidence type="ECO:0000313" key="1">
    <source>
        <dbReference type="EMBL" id="WAT23150.1"/>
    </source>
</evidence>
<accession>A0ABY7I7N7</accession>
<evidence type="ECO:0000313" key="2">
    <source>
        <dbReference type="Proteomes" id="UP001164713"/>
    </source>
</evidence>
<protein>
    <submittedName>
        <fullName evidence="1">Uncharacterized protein</fullName>
    </submittedName>
</protein>
<reference evidence="1" key="1">
    <citation type="submission" date="2022-12" db="EMBL/GenBank/DDBJ databases">
        <title>Genomic of Bacillus halotolerans.</title>
        <authorList>
            <person name="Xu G."/>
            <person name="Ding Y."/>
        </authorList>
    </citation>
    <scope>NUCLEOTIDE SEQUENCE</scope>
    <source>
        <strain evidence="1">B13</strain>
    </source>
</reference>
<dbReference type="RefSeq" id="WP_269108038.1">
    <property type="nucleotide sequence ID" value="NZ_CP114066.1"/>
</dbReference>
<dbReference type="EMBL" id="CP114066">
    <property type="protein sequence ID" value="WAT23150.1"/>
    <property type="molecule type" value="Genomic_DNA"/>
</dbReference>
<proteinExistence type="predicted"/>
<dbReference type="Proteomes" id="UP001164713">
    <property type="component" value="Chromosome"/>
</dbReference>
<organism evidence="1 2">
    <name type="scientific">Bacillus halotolerans</name>
    <dbReference type="NCBI Taxonomy" id="260554"/>
    <lineage>
        <taxon>Bacteria</taxon>
        <taxon>Bacillati</taxon>
        <taxon>Bacillota</taxon>
        <taxon>Bacilli</taxon>
        <taxon>Bacillales</taxon>
        <taxon>Bacillaceae</taxon>
        <taxon>Bacillus</taxon>
    </lineage>
</organism>
<sequence>MTVRDWYRVALRHNYYSLILLIEFLVYEKKTISLQDPEQALNFYLQERFKDKMNAYLLAYEQQINRGGRALELEIK</sequence>
<keyword evidence="2" id="KW-1185">Reference proteome</keyword>
<gene>
    <name evidence="1" type="ORF">O0R52_09405</name>
</gene>